<dbReference type="GO" id="GO:0045202">
    <property type="term" value="C:synapse"/>
    <property type="evidence" value="ECO:0007669"/>
    <property type="project" value="GOC"/>
</dbReference>
<dbReference type="Gene3D" id="3.30.559.70">
    <property type="entry name" value="Choline/Carnitine o-acyltransferase, domain 2"/>
    <property type="match status" value="2"/>
</dbReference>
<dbReference type="PANTHER" id="PTHR22589:SF14">
    <property type="entry name" value="CHOLINE O-ACETYLTRANSFERASE"/>
    <property type="match status" value="1"/>
</dbReference>
<dbReference type="GO" id="GO:0007274">
    <property type="term" value="P:neuromuscular synaptic transmission"/>
    <property type="evidence" value="ECO:0007669"/>
    <property type="project" value="TreeGrafter"/>
</dbReference>
<dbReference type="GO" id="GO:0008292">
    <property type="term" value="P:acetylcholine biosynthetic process"/>
    <property type="evidence" value="ECO:0007669"/>
    <property type="project" value="TreeGrafter"/>
</dbReference>
<dbReference type="EMBL" id="WIXE01018913">
    <property type="protein sequence ID" value="KAK5970509.1"/>
    <property type="molecule type" value="Genomic_DNA"/>
</dbReference>
<dbReference type="GO" id="GO:0005737">
    <property type="term" value="C:cytoplasm"/>
    <property type="evidence" value="ECO:0007669"/>
    <property type="project" value="TreeGrafter"/>
</dbReference>
<evidence type="ECO:0000259" key="9">
    <source>
        <dbReference type="Pfam" id="PF00755"/>
    </source>
</evidence>
<evidence type="ECO:0000313" key="10">
    <source>
        <dbReference type="EMBL" id="KAK5970509.1"/>
    </source>
</evidence>
<evidence type="ECO:0000256" key="5">
    <source>
        <dbReference type="ARBA" id="ARBA00039091"/>
    </source>
</evidence>
<evidence type="ECO:0000256" key="6">
    <source>
        <dbReference type="ARBA" id="ARBA00040495"/>
    </source>
</evidence>
<evidence type="ECO:0000256" key="3">
    <source>
        <dbReference type="ARBA" id="ARBA00022979"/>
    </source>
</evidence>
<comment type="similarity">
    <text evidence="1 8">Belongs to the carnitine/choline acetyltransferase family.</text>
</comment>
<feature type="domain" description="Choline/carnitine acyltransferase" evidence="9">
    <location>
        <begin position="517"/>
        <end position="610"/>
    </location>
</feature>
<keyword evidence="3" id="KW-0530">Neurotransmitter biosynthesis</keyword>
<sequence>MRRAFSQIPGAPGKLFHQSLQHSDAVPQLLYFTLIEEASGNDRLWADVIHEEEGPLPKPPIPTLDHTLDRYIEYAEVVAEGRHQPLQRTQRAVYDFRKAGLVYQQRLLRLAETEENWINQFWLPEMYTALLIRGFVEYKNKIDTKQLEREVATGKLKTYMCMQQYDRILGCYRQPATDEDLHFLKPRRNTENEHILVMSRNQAFVVHTRVGGNLLPVADILFQLRQVLRMSEARKGLAVAVGAAGVGDRDRAARFWSAMQEVETNSISLTWARDALFVVCLDDEEAKSASAQNDDADSQSHEKNLIQQGKHILTGGGSRGHGLNRWYDATIQLIVSSSGTNGLCIEHSAAEGIVIIYMAESALRYERENRKRITVSLLTNELDLEVLIFNDFGRNFMKKSGFSPDGFVQLALQLAHYKSFRHSAAMTPHTGHSISERKCFQNLVGHGIDNHLCALLVLARQSVESGEIESLPDIFRDPLWTEVLRFPLSTSQSKMEQNEGVQQFCCGWYEAPLPKPPIPTLDHTLDRYIEYAEVVAEGRHQPLQRTQRAVQDFRKAGLVYQERLLRLAETEENWINQFWLPQAYLRFRTPLPVYTTPGYIFPHQHFEDEDDWLRFIYLFMRDVARHHKIQSYRWN</sequence>
<dbReference type="AlphaFoldDB" id="A0AAN8F6V0"/>
<dbReference type="PROSITE" id="PS00440">
    <property type="entry name" value="ACYLTRANSF_C_2"/>
    <property type="match status" value="1"/>
</dbReference>
<comment type="caution">
    <text evidence="10">The sequence shown here is derived from an EMBL/GenBank/DDBJ whole genome shotgun (WGS) entry which is preliminary data.</text>
</comment>
<dbReference type="SUPFAM" id="SSF52777">
    <property type="entry name" value="CoA-dependent acyltransferases"/>
    <property type="match status" value="3"/>
</dbReference>
<accession>A0AAN8F6V0</accession>
<feature type="domain" description="Choline/carnitine acyltransferase" evidence="9">
    <location>
        <begin position="443"/>
        <end position="501"/>
    </location>
</feature>
<dbReference type="PANTHER" id="PTHR22589">
    <property type="entry name" value="CARNITINE O-ACYLTRANSFERASE"/>
    <property type="match status" value="1"/>
</dbReference>
<evidence type="ECO:0000256" key="7">
    <source>
        <dbReference type="PIRSR" id="PIRSR600542-1"/>
    </source>
</evidence>
<proteinExistence type="inferred from homology"/>
<keyword evidence="11" id="KW-1185">Reference proteome</keyword>
<keyword evidence="2 8" id="KW-0808">Transferase</keyword>
<dbReference type="InterPro" id="IPR042231">
    <property type="entry name" value="Cho/carn_acyl_trans_2"/>
</dbReference>
<dbReference type="Gene3D" id="3.30.559.10">
    <property type="entry name" value="Chloramphenicol acetyltransferase-like domain"/>
    <property type="match status" value="4"/>
</dbReference>
<dbReference type="GO" id="GO:0004102">
    <property type="term" value="F:choline O-acetyltransferase activity"/>
    <property type="evidence" value="ECO:0007669"/>
    <property type="project" value="UniProtKB-EC"/>
</dbReference>
<evidence type="ECO:0000256" key="1">
    <source>
        <dbReference type="ARBA" id="ARBA00005232"/>
    </source>
</evidence>
<name>A0AAN8F6V0_TRICO</name>
<feature type="domain" description="Choline/carnitine acyltransferase" evidence="9">
    <location>
        <begin position="375"/>
        <end position="425"/>
    </location>
</feature>
<evidence type="ECO:0000256" key="2">
    <source>
        <dbReference type="ARBA" id="ARBA00022679"/>
    </source>
</evidence>
<gene>
    <name evidence="10" type="ORF">GCK32_009221</name>
</gene>
<dbReference type="Proteomes" id="UP001331761">
    <property type="component" value="Unassembled WGS sequence"/>
</dbReference>
<protein>
    <recommendedName>
        <fullName evidence="6">Choline O-acetyltransferase</fullName>
        <ecNumber evidence="5">2.3.1.6</ecNumber>
    </recommendedName>
</protein>
<dbReference type="EC" id="2.3.1.6" evidence="5"/>
<reference evidence="10 11" key="1">
    <citation type="submission" date="2019-10" db="EMBL/GenBank/DDBJ databases">
        <title>Assembly and Annotation for the nematode Trichostrongylus colubriformis.</title>
        <authorList>
            <person name="Martin J."/>
        </authorList>
    </citation>
    <scope>NUCLEOTIDE SEQUENCE [LARGE SCALE GENOMIC DNA]</scope>
    <source>
        <strain evidence="10">G859</strain>
        <tissue evidence="10">Whole worm</tissue>
    </source>
</reference>
<feature type="active site" description="Proton acceptor" evidence="7">
    <location>
        <position position="347"/>
    </location>
</feature>
<evidence type="ECO:0000256" key="8">
    <source>
        <dbReference type="RuleBase" id="RU003801"/>
    </source>
</evidence>
<evidence type="ECO:0000256" key="4">
    <source>
        <dbReference type="ARBA" id="ARBA00023315"/>
    </source>
</evidence>
<dbReference type="InterPro" id="IPR039551">
    <property type="entry name" value="Cho/carn_acyl_trans"/>
</dbReference>
<keyword evidence="4 8" id="KW-0012">Acyltransferase</keyword>
<dbReference type="Pfam" id="PF00755">
    <property type="entry name" value="Carn_acyltransf"/>
    <property type="match status" value="4"/>
</dbReference>
<organism evidence="10 11">
    <name type="scientific">Trichostrongylus colubriformis</name>
    <name type="common">Black scour worm</name>
    <dbReference type="NCBI Taxonomy" id="6319"/>
    <lineage>
        <taxon>Eukaryota</taxon>
        <taxon>Metazoa</taxon>
        <taxon>Ecdysozoa</taxon>
        <taxon>Nematoda</taxon>
        <taxon>Chromadorea</taxon>
        <taxon>Rhabditida</taxon>
        <taxon>Rhabditina</taxon>
        <taxon>Rhabditomorpha</taxon>
        <taxon>Strongyloidea</taxon>
        <taxon>Trichostrongylidae</taxon>
        <taxon>Trichostrongylus</taxon>
    </lineage>
</organism>
<feature type="domain" description="Choline/carnitine acyltransferase" evidence="9">
    <location>
        <begin position="128"/>
        <end position="370"/>
    </location>
</feature>
<evidence type="ECO:0000313" key="11">
    <source>
        <dbReference type="Proteomes" id="UP001331761"/>
    </source>
</evidence>
<dbReference type="GO" id="GO:0043005">
    <property type="term" value="C:neuron projection"/>
    <property type="evidence" value="ECO:0007669"/>
    <property type="project" value="TreeGrafter"/>
</dbReference>
<dbReference type="InterPro" id="IPR000542">
    <property type="entry name" value="Carn_acyl_trans"/>
</dbReference>
<dbReference type="InterPro" id="IPR023213">
    <property type="entry name" value="CAT-like_dom_sf"/>
</dbReference>